<protein>
    <recommendedName>
        <fullName evidence="2">Ubiquitin-like domain-containing protein</fullName>
    </recommendedName>
</protein>
<dbReference type="AlphaFoldDB" id="A0A7S4VSV1"/>
<dbReference type="SMART" id="SM00213">
    <property type="entry name" value="UBQ"/>
    <property type="match status" value="1"/>
</dbReference>
<feature type="domain" description="Ubiquitin-like" evidence="2">
    <location>
        <begin position="96"/>
        <end position="168"/>
    </location>
</feature>
<dbReference type="InterPro" id="IPR029071">
    <property type="entry name" value="Ubiquitin-like_domsf"/>
</dbReference>
<evidence type="ECO:0000256" key="1">
    <source>
        <dbReference type="SAM" id="MobiDB-lite"/>
    </source>
</evidence>
<dbReference type="EMBL" id="HBNR01060284">
    <property type="protein sequence ID" value="CAE4629062.1"/>
    <property type="molecule type" value="Transcribed_RNA"/>
</dbReference>
<proteinExistence type="predicted"/>
<accession>A0A7S4VSV1</accession>
<dbReference type="SUPFAM" id="SSF54236">
    <property type="entry name" value="Ubiquitin-like"/>
    <property type="match status" value="1"/>
</dbReference>
<evidence type="ECO:0000259" key="2">
    <source>
        <dbReference type="PROSITE" id="PS50053"/>
    </source>
</evidence>
<sequence length="286" mass="30406">MALAVAPPAAARPQPQWLGSHHTGVAASAPRPAAVGCETTGRPQLLLAAGAAAGLLGSGRPCRQAAGPHAGARRTSRCGRWALPMAGGQGLSDSYVPVAVAQSDGTVMEIDIRLTDTVKVLKAMLALELDITEDQQELSFEGALIEEGVMLGQLGIKEGSRLELEVEEVEIDESAPASKDCMRVTVVCDATPGKAKRLGLDVTAEETANELKIRAYEEFAKTTEAFQEGTCEDYGLFILKSPPVDAKGQLRYLRQDERLGDKKSMEENGIKGGEDIVFASLFWLGE</sequence>
<dbReference type="CDD" id="cd17039">
    <property type="entry name" value="Ubl_ubiquitin_like"/>
    <property type="match status" value="1"/>
</dbReference>
<reference evidence="3" key="1">
    <citation type="submission" date="2021-01" db="EMBL/GenBank/DDBJ databases">
        <authorList>
            <person name="Corre E."/>
            <person name="Pelletier E."/>
            <person name="Niang G."/>
            <person name="Scheremetjew M."/>
            <person name="Finn R."/>
            <person name="Kale V."/>
            <person name="Holt S."/>
            <person name="Cochrane G."/>
            <person name="Meng A."/>
            <person name="Brown T."/>
            <person name="Cohen L."/>
        </authorList>
    </citation>
    <scope>NUCLEOTIDE SEQUENCE</scope>
    <source>
        <strain evidence="3">CCMP3105</strain>
    </source>
</reference>
<dbReference type="Gene3D" id="3.10.20.90">
    <property type="entry name" value="Phosphatidylinositol 3-kinase Catalytic Subunit, Chain A, domain 1"/>
    <property type="match status" value="1"/>
</dbReference>
<organism evidence="3">
    <name type="scientific">Alexandrium monilatum</name>
    <dbReference type="NCBI Taxonomy" id="311494"/>
    <lineage>
        <taxon>Eukaryota</taxon>
        <taxon>Sar</taxon>
        <taxon>Alveolata</taxon>
        <taxon>Dinophyceae</taxon>
        <taxon>Gonyaulacales</taxon>
        <taxon>Pyrocystaceae</taxon>
        <taxon>Alexandrium</taxon>
    </lineage>
</organism>
<evidence type="ECO:0000313" key="3">
    <source>
        <dbReference type="EMBL" id="CAE4629062.1"/>
    </source>
</evidence>
<dbReference type="Pfam" id="PF00240">
    <property type="entry name" value="ubiquitin"/>
    <property type="match status" value="1"/>
</dbReference>
<name>A0A7S4VSV1_9DINO</name>
<feature type="region of interest" description="Disordered" evidence="1">
    <location>
        <begin position="1"/>
        <end position="25"/>
    </location>
</feature>
<feature type="compositionally biased region" description="Low complexity" evidence="1">
    <location>
        <begin position="1"/>
        <end position="15"/>
    </location>
</feature>
<dbReference type="PROSITE" id="PS50053">
    <property type="entry name" value="UBIQUITIN_2"/>
    <property type="match status" value="1"/>
</dbReference>
<dbReference type="InterPro" id="IPR000626">
    <property type="entry name" value="Ubiquitin-like_dom"/>
</dbReference>
<gene>
    <name evidence="3" type="ORF">AMON00008_LOCUS42415</name>
</gene>